<comment type="subcellular location">
    <subcellularLocation>
        <location evidence="2">Cell inner membrane</location>
        <topology evidence="2">Multi-pass membrane protein</topology>
    </subcellularLocation>
</comment>
<evidence type="ECO:0000256" key="18">
    <source>
        <dbReference type="SAM" id="Phobius"/>
    </source>
</evidence>
<dbReference type="KEGG" id="azz:DEW08_04395"/>
<comment type="catalytic activity">
    <reaction evidence="1">
        <text>ATP + protein L-histidine = ADP + protein N-phospho-L-histidine.</text>
        <dbReference type="EC" id="2.7.13.3"/>
    </reaction>
</comment>
<keyword evidence="5" id="KW-0997">Cell inner membrane</keyword>
<organism evidence="20 21">
    <name type="scientific">Azospirillum thermophilum</name>
    <dbReference type="NCBI Taxonomy" id="2202148"/>
    <lineage>
        <taxon>Bacteria</taxon>
        <taxon>Pseudomonadati</taxon>
        <taxon>Pseudomonadota</taxon>
        <taxon>Alphaproteobacteria</taxon>
        <taxon>Rhodospirillales</taxon>
        <taxon>Azospirillaceae</taxon>
        <taxon>Azospirillum</taxon>
    </lineage>
</organism>
<evidence type="ECO:0000256" key="15">
    <source>
        <dbReference type="ARBA" id="ARBA00059004"/>
    </source>
</evidence>
<dbReference type="Gene3D" id="6.10.250.3020">
    <property type="match status" value="1"/>
</dbReference>
<reference evidence="21" key="1">
    <citation type="submission" date="2018-05" db="EMBL/GenBank/DDBJ databases">
        <title>Azospirillum thermophila sp. nov., a novel isolated from hot spring.</title>
        <authorList>
            <person name="Zhao Z."/>
        </authorList>
    </citation>
    <scope>NUCLEOTIDE SEQUENCE [LARGE SCALE GENOMIC DNA]</scope>
    <source>
        <strain evidence="21">CFH 70021</strain>
    </source>
</reference>
<dbReference type="PROSITE" id="PS50109">
    <property type="entry name" value="HIS_KIN"/>
    <property type="match status" value="1"/>
</dbReference>
<dbReference type="SMART" id="SM00387">
    <property type="entry name" value="HATPase_c"/>
    <property type="match status" value="1"/>
</dbReference>
<dbReference type="PRINTS" id="PR00344">
    <property type="entry name" value="BCTRLSENSOR"/>
</dbReference>
<protein>
    <recommendedName>
        <fullName evidence="16">C4-dicarboxylate transport sensor protein DctB</fullName>
        <ecNumber evidence="3">2.7.13.3</ecNumber>
    </recommendedName>
</protein>
<dbReference type="Proteomes" id="UP000245629">
    <property type="component" value="Chromosome 1"/>
</dbReference>
<dbReference type="GO" id="GO:0005524">
    <property type="term" value="F:ATP binding"/>
    <property type="evidence" value="ECO:0007669"/>
    <property type="project" value="UniProtKB-KW"/>
</dbReference>
<dbReference type="EC" id="2.7.13.3" evidence="3"/>
<dbReference type="CDD" id="cd00082">
    <property type="entry name" value="HisKA"/>
    <property type="match status" value="1"/>
</dbReference>
<dbReference type="InterPro" id="IPR003594">
    <property type="entry name" value="HATPase_dom"/>
</dbReference>
<dbReference type="InterPro" id="IPR036097">
    <property type="entry name" value="HisK_dim/P_sf"/>
</dbReference>
<evidence type="ECO:0000256" key="12">
    <source>
        <dbReference type="ARBA" id="ARBA00022989"/>
    </source>
</evidence>
<evidence type="ECO:0000256" key="11">
    <source>
        <dbReference type="ARBA" id="ARBA00022840"/>
    </source>
</evidence>
<dbReference type="InterPro" id="IPR003661">
    <property type="entry name" value="HisK_dim/P_dom"/>
</dbReference>
<evidence type="ECO:0000256" key="7">
    <source>
        <dbReference type="ARBA" id="ARBA00022679"/>
    </source>
</evidence>
<feature type="transmembrane region" description="Helical" evidence="18">
    <location>
        <begin position="322"/>
        <end position="345"/>
    </location>
</feature>
<keyword evidence="9" id="KW-0547">Nucleotide-binding</keyword>
<dbReference type="SMART" id="SM00388">
    <property type="entry name" value="HisKA"/>
    <property type="match status" value="1"/>
</dbReference>
<accession>A0A2S2CN30</accession>
<dbReference type="Gene3D" id="3.30.565.10">
    <property type="entry name" value="Histidine kinase-like ATPase, C-terminal domain"/>
    <property type="match status" value="1"/>
</dbReference>
<keyword evidence="7" id="KW-0808">Transferase</keyword>
<keyword evidence="10 20" id="KW-0418">Kinase</keyword>
<feature type="transmembrane region" description="Helical" evidence="18">
    <location>
        <begin position="296"/>
        <end position="316"/>
    </location>
</feature>
<dbReference type="InterPro" id="IPR029151">
    <property type="entry name" value="Sensor-like_sf"/>
</dbReference>
<dbReference type="SUPFAM" id="SSF55874">
    <property type="entry name" value="ATPase domain of HSP90 chaperone/DNA topoisomerase II/histidine kinase"/>
    <property type="match status" value="1"/>
</dbReference>
<keyword evidence="21" id="KW-1185">Reference proteome</keyword>
<evidence type="ECO:0000256" key="8">
    <source>
        <dbReference type="ARBA" id="ARBA00022692"/>
    </source>
</evidence>
<keyword evidence="13" id="KW-0902">Two-component regulatory system</keyword>
<proteinExistence type="predicted"/>
<dbReference type="EMBL" id="CP029352">
    <property type="protein sequence ID" value="AWK85855.1"/>
    <property type="molecule type" value="Genomic_DNA"/>
</dbReference>
<dbReference type="InterPro" id="IPR004358">
    <property type="entry name" value="Sig_transdc_His_kin-like_C"/>
</dbReference>
<evidence type="ECO:0000313" key="20">
    <source>
        <dbReference type="EMBL" id="AWK85855.1"/>
    </source>
</evidence>
<dbReference type="PANTHER" id="PTHR43065">
    <property type="entry name" value="SENSOR HISTIDINE KINASE"/>
    <property type="match status" value="1"/>
</dbReference>
<keyword evidence="11" id="KW-0067">ATP-binding</keyword>
<evidence type="ECO:0000256" key="9">
    <source>
        <dbReference type="ARBA" id="ARBA00022741"/>
    </source>
</evidence>
<evidence type="ECO:0000256" key="17">
    <source>
        <dbReference type="SAM" id="Coils"/>
    </source>
</evidence>
<dbReference type="SUPFAM" id="SSF103190">
    <property type="entry name" value="Sensory domain-like"/>
    <property type="match status" value="1"/>
</dbReference>
<evidence type="ECO:0000256" key="4">
    <source>
        <dbReference type="ARBA" id="ARBA00022475"/>
    </source>
</evidence>
<evidence type="ECO:0000256" key="5">
    <source>
        <dbReference type="ARBA" id="ARBA00022519"/>
    </source>
</evidence>
<dbReference type="OrthoDB" id="7568856at2"/>
<evidence type="ECO:0000256" key="6">
    <source>
        <dbReference type="ARBA" id="ARBA00022553"/>
    </source>
</evidence>
<feature type="domain" description="Histidine kinase" evidence="19">
    <location>
        <begin position="398"/>
        <end position="612"/>
    </location>
</feature>
<dbReference type="InterPro" id="IPR036890">
    <property type="entry name" value="HATPase_C_sf"/>
</dbReference>
<keyword evidence="17" id="KW-0175">Coiled coil</keyword>
<dbReference type="SUPFAM" id="SSF47384">
    <property type="entry name" value="Homodimeric domain of signal transducing histidine kinase"/>
    <property type="match status" value="1"/>
</dbReference>
<dbReference type="Gene3D" id="1.10.287.130">
    <property type="match status" value="1"/>
</dbReference>
<sequence length="616" mass="66226">MICCGAQLLPRHLLRTKAITPTDSTTHPRPRQRPFVGLLAEPLQLLLLMLVVGAPVAAALAAMWAAAVASTTLREDATTQLAIYEANLRGELERHAAVPLALTRDSDVVELLQSPDPGRVTRMNRKLEELATALGASALYVMDHAGLTLAASNWNTATSFVGQNFAYRPYFRMAIASGEGHHFALGTTSFVPGFYTAHRVMAENRTLGAVVLKVGFERLERTWRLGPDKVAVTDRDGMVFITTEDSWRYHALPRRLPLSLPSTPEPAREETPNLPWAFGGGADRIAVREDGAERRYLLLSAAVPGGDWTLHTLTGIAPVAEWAQVAGLLGAALAALAGLAAYAVAQRRTTLADRLAMQETARVELERRVAEATAELREAENELTQAVKLAALGQMSAGIAHEINQPLAAIRSFADNAVVLLDRGRPEAVRGNLAEIAGLTDRMAAITRQLKGFARRASGTLSPVQVDAAVEQAVSLLGSRLRRDAVTVETDLPGEPVWAMGEDVRLQQVLVNLIGNAADAVRGRPQRLVRILLTCSGDGEAILSVRDTGTGIREEDLPRLFVPFFTTKEAGEGLGLGLSISHGIVEEFGGSLTAANHPDGGAIFTLRLKRAEQTAR</sequence>
<dbReference type="Pfam" id="PF00512">
    <property type="entry name" value="HisKA"/>
    <property type="match status" value="1"/>
</dbReference>
<dbReference type="FunFam" id="1.10.287.130:FF:000049">
    <property type="entry name" value="C4-dicarboxylate transport sensor protein DctB"/>
    <property type="match status" value="1"/>
</dbReference>
<evidence type="ECO:0000256" key="1">
    <source>
        <dbReference type="ARBA" id="ARBA00000085"/>
    </source>
</evidence>
<dbReference type="InterPro" id="IPR017055">
    <property type="entry name" value="Sig_transdc_His_kinase_DctB"/>
</dbReference>
<evidence type="ECO:0000256" key="14">
    <source>
        <dbReference type="ARBA" id="ARBA00023136"/>
    </source>
</evidence>
<keyword evidence="14 18" id="KW-0472">Membrane</keyword>
<dbReference type="Gene3D" id="3.30.450.20">
    <property type="entry name" value="PAS domain"/>
    <property type="match status" value="2"/>
</dbReference>
<keyword evidence="12 18" id="KW-1133">Transmembrane helix</keyword>
<dbReference type="AlphaFoldDB" id="A0A2S2CN30"/>
<name>A0A2S2CN30_9PROT</name>
<evidence type="ECO:0000256" key="2">
    <source>
        <dbReference type="ARBA" id="ARBA00004429"/>
    </source>
</evidence>
<evidence type="ECO:0000259" key="19">
    <source>
        <dbReference type="PROSITE" id="PS50109"/>
    </source>
</evidence>
<evidence type="ECO:0000256" key="3">
    <source>
        <dbReference type="ARBA" id="ARBA00012438"/>
    </source>
</evidence>
<keyword evidence="6" id="KW-0597">Phosphoprotein</keyword>
<keyword evidence="8 18" id="KW-0812">Transmembrane</keyword>
<evidence type="ECO:0000256" key="10">
    <source>
        <dbReference type="ARBA" id="ARBA00022777"/>
    </source>
</evidence>
<evidence type="ECO:0000313" key="21">
    <source>
        <dbReference type="Proteomes" id="UP000245629"/>
    </source>
</evidence>
<keyword evidence="4" id="KW-1003">Cell membrane</keyword>
<feature type="coiled-coil region" evidence="17">
    <location>
        <begin position="355"/>
        <end position="389"/>
    </location>
</feature>
<dbReference type="GO" id="GO:0005886">
    <property type="term" value="C:plasma membrane"/>
    <property type="evidence" value="ECO:0007669"/>
    <property type="project" value="UniProtKB-SubCell"/>
</dbReference>
<evidence type="ECO:0000256" key="16">
    <source>
        <dbReference type="ARBA" id="ARBA00073143"/>
    </source>
</evidence>
<feature type="transmembrane region" description="Helical" evidence="18">
    <location>
        <begin position="43"/>
        <end position="66"/>
    </location>
</feature>
<gene>
    <name evidence="20" type="ORF">DEW08_04395</name>
</gene>
<dbReference type="Pfam" id="PF02518">
    <property type="entry name" value="HATPase_c"/>
    <property type="match status" value="1"/>
</dbReference>
<dbReference type="PIRSF" id="PIRSF036431">
    <property type="entry name" value="STHK_DctB"/>
    <property type="match status" value="1"/>
</dbReference>
<dbReference type="GO" id="GO:0000155">
    <property type="term" value="F:phosphorelay sensor kinase activity"/>
    <property type="evidence" value="ECO:0007669"/>
    <property type="project" value="InterPro"/>
</dbReference>
<dbReference type="InterPro" id="IPR005467">
    <property type="entry name" value="His_kinase_dom"/>
</dbReference>
<comment type="function">
    <text evidence="15">Member of the two-component regulatory system DctB/DctD involved in the transport of C4-dicarboxylates. DctB functions as a membrane-associated protein kinase that phosphorylates DctD in response to environmental signals.</text>
</comment>
<dbReference type="PANTHER" id="PTHR43065:SF46">
    <property type="entry name" value="C4-DICARBOXYLATE TRANSPORT SENSOR PROTEIN DCTB"/>
    <property type="match status" value="1"/>
</dbReference>
<evidence type="ECO:0000256" key="13">
    <source>
        <dbReference type="ARBA" id="ARBA00023012"/>
    </source>
</evidence>